<dbReference type="Gene3D" id="3.40.50.11380">
    <property type="match status" value="1"/>
</dbReference>
<dbReference type="EMBL" id="DAAWLP010000009">
    <property type="protein sequence ID" value="HAF8388762.1"/>
    <property type="molecule type" value="Genomic_DNA"/>
</dbReference>
<dbReference type="InterPro" id="IPR040542">
    <property type="entry name" value="HMW1_D2"/>
</dbReference>
<dbReference type="PANTHER" id="PTHR44835">
    <property type="entry name" value="UDP-N-ACETYLGLUCOSAMINE--PEPTIDE N-ACETYLGLUCOSAMINYLTRANSFERASE SPINDLY-RELATED"/>
    <property type="match status" value="1"/>
</dbReference>
<evidence type="ECO:0000256" key="2">
    <source>
        <dbReference type="ARBA" id="ARBA00022676"/>
    </source>
</evidence>
<protein>
    <submittedName>
        <fullName evidence="7">Cobalt ABC transporter permease</fullName>
    </submittedName>
</protein>
<comment type="caution">
    <text evidence="7">The sequence shown here is derived from an EMBL/GenBank/DDBJ whole genome shotgun (WGS) entry which is preliminary data.</text>
</comment>
<dbReference type="InterPro" id="IPR041109">
    <property type="entry name" value="HMW1C_N"/>
</dbReference>
<dbReference type="GO" id="GO:0016757">
    <property type="term" value="F:glycosyltransferase activity"/>
    <property type="evidence" value="ECO:0007669"/>
    <property type="project" value="UniProtKB-KW"/>
</dbReference>
<dbReference type="Pfam" id="PF18254">
    <property type="entry name" value="HMw1_D2"/>
    <property type="match status" value="1"/>
</dbReference>
<dbReference type="Pfam" id="PF18071">
    <property type="entry name" value="HMW1C_N"/>
    <property type="match status" value="1"/>
</dbReference>
<organism evidence="7">
    <name type="scientific">Salmonella enterica</name>
    <name type="common">Salmonella choleraesuis</name>
    <dbReference type="NCBI Taxonomy" id="28901"/>
    <lineage>
        <taxon>Bacteria</taxon>
        <taxon>Pseudomonadati</taxon>
        <taxon>Pseudomonadota</taxon>
        <taxon>Gammaproteobacteria</taxon>
        <taxon>Enterobacterales</taxon>
        <taxon>Enterobacteriaceae</taxon>
        <taxon>Salmonella</taxon>
    </lineage>
</organism>
<reference evidence="7" key="1">
    <citation type="journal article" date="2018" name="Genome Biol.">
        <title>SKESA: strategic k-mer extension for scrupulous assemblies.</title>
        <authorList>
            <person name="Souvorov A."/>
            <person name="Agarwala R."/>
            <person name="Lipman D.J."/>
        </authorList>
    </citation>
    <scope>NUCLEOTIDE SEQUENCE</scope>
    <source>
        <strain evidence="7">MA.07ba 5367</strain>
    </source>
</reference>
<feature type="domain" description="HMW1" evidence="6">
    <location>
        <begin position="168"/>
        <end position="254"/>
    </location>
</feature>
<keyword evidence="2" id="KW-0328">Glycosyltransferase</keyword>
<dbReference type="PANTHER" id="PTHR44835:SF1">
    <property type="entry name" value="PROTEIN O-GLCNAC TRANSFERASE"/>
    <property type="match status" value="1"/>
</dbReference>
<gene>
    <name evidence="7" type="ORF">G5T57_004387</name>
</gene>
<evidence type="ECO:0000313" key="7">
    <source>
        <dbReference type="EMBL" id="HAF8388762.1"/>
    </source>
</evidence>
<sequence length="657" mass="73467">MDTELPATPVLSGEAAPLPAVTLFNLEHFEWRVHSAQTELACRELMFLLEELDRHYGQWGERFTAFAPGQTPYGLNRHLCTRLAGAITTLFSRPGFSISDTGYVRLMNLHRWLALIFAVSSYRHADHIIRNLNAAGGGVVDPLTLNAGNLRLFCLCYFPDSEIALQPDVLWQYDRETVVRLFCALISGRALPTPAAHGKREQLLAWLPDRLTELDSLSFLPVAVLHDMYMHCSYADLPEKHAIKRSINALVRRTLEREGLTDRSAETAEENGKPVMMVVLEHFTRQHSVYRTHSVAFRALRSRFTVHGVALEGSVDEETAQVFDVCHRVPAGDAVPATRRLAETLKPAVVFYAGVGMFPYTIFLSNLRLAPLQLVGLGHGASTFCPALDGFVVEEDFVGAEACFSERVYAVPADSMPFVPPSQTQRVLPVRRSFEERRLLAEPFALPVRIAVCASIMKINPGFLQTLAEIQRRSRVPVQFCFYMGFAQGLTLDYLREVILSVLPDAEVNAHMAVQDYQQALNSCELFANPFPYGNMNGVVDVVRQGLPGVCLSGPEVHTHIDEGLFRRLGLPDELIADDREAYIRAVLKLAENTGWRESLQVQLRDNDPEQVLFRGHPEKFAEVVWQTWMARQVPPEKPAGRGKAGKGGTRKEKEAP</sequence>
<reference evidence="7" key="2">
    <citation type="submission" date="2020-02" db="EMBL/GenBank/DDBJ databases">
        <authorList>
            <consortium name="NCBI Pathogen Detection Project"/>
        </authorList>
    </citation>
    <scope>NUCLEOTIDE SEQUENCE</scope>
    <source>
        <strain evidence="7">MA.07ba 5367</strain>
    </source>
</reference>
<name>A0A753W276_SALER</name>
<feature type="region of interest" description="Disordered" evidence="4">
    <location>
        <begin position="632"/>
        <end position="657"/>
    </location>
</feature>
<dbReference type="AlphaFoldDB" id="A0A753W276"/>
<evidence type="ECO:0000256" key="1">
    <source>
        <dbReference type="ARBA" id="ARBA00004922"/>
    </source>
</evidence>
<evidence type="ECO:0000259" key="5">
    <source>
        <dbReference type="Pfam" id="PF18071"/>
    </source>
</evidence>
<evidence type="ECO:0000259" key="6">
    <source>
        <dbReference type="Pfam" id="PF18254"/>
    </source>
</evidence>
<dbReference type="InterPro" id="IPR051939">
    <property type="entry name" value="Glycosyltr_41/O-GlcNAc_trsf"/>
</dbReference>
<proteinExistence type="predicted"/>
<evidence type="ECO:0000256" key="4">
    <source>
        <dbReference type="SAM" id="MobiDB-lite"/>
    </source>
</evidence>
<accession>A0A753W276</accession>
<feature type="domain" description="HMW1C N-terminal" evidence="5">
    <location>
        <begin position="24"/>
        <end position="142"/>
    </location>
</feature>
<dbReference type="Gene3D" id="3.40.50.2000">
    <property type="entry name" value="Glycogen Phosphorylase B"/>
    <property type="match status" value="1"/>
</dbReference>
<keyword evidence="3" id="KW-0808">Transferase</keyword>
<evidence type="ECO:0000256" key="3">
    <source>
        <dbReference type="ARBA" id="ARBA00022679"/>
    </source>
</evidence>
<comment type="pathway">
    <text evidence="1">Protein modification; protein glycosylation.</text>
</comment>